<evidence type="ECO:0000313" key="3">
    <source>
        <dbReference type="Proteomes" id="UP000241964"/>
    </source>
</evidence>
<proteinExistence type="predicted"/>
<keyword evidence="3" id="KW-1185">Reference proteome</keyword>
<dbReference type="Gene3D" id="3.10.180.10">
    <property type="entry name" value="2,3-Dihydroxybiphenyl 1,2-Dioxygenase, domain 1"/>
    <property type="match status" value="1"/>
</dbReference>
<name>A0A2P8GEN7_9BACT</name>
<comment type="caution">
    <text evidence="2">The sequence shown here is derived from an EMBL/GenBank/DDBJ whole genome shotgun (WGS) entry which is preliminary data.</text>
</comment>
<dbReference type="GO" id="GO:0046677">
    <property type="term" value="P:response to antibiotic"/>
    <property type="evidence" value="ECO:0007669"/>
    <property type="project" value="UniProtKB-KW"/>
</dbReference>
<reference evidence="2 3" key="1">
    <citation type="submission" date="2018-03" db="EMBL/GenBank/DDBJ databases">
        <title>Genomic Encyclopedia of Archaeal and Bacterial Type Strains, Phase II (KMG-II): from individual species to whole genera.</title>
        <authorList>
            <person name="Goeker M."/>
        </authorList>
    </citation>
    <scope>NUCLEOTIDE SEQUENCE [LARGE SCALE GENOMIC DNA]</scope>
    <source>
        <strain evidence="2 3">DSM 29057</strain>
    </source>
</reference>
<evidence type="ECO:0000256" key="1">
    <source>
        <dbReference type="ARBA" id="ARBA00023251"/>
    </source>
</evidence>
<dbReference type="SUPFAM" id="SSF54593">
    <property type="entry name" value="Glyoxalase/Bleomycin resistance protein/Dihydroxybiphenyl dioxygenase"/>
    <property type="match status" value="1"/>
</dbReference>
<dbReference type="InterPro" id="IPR000335">
    <property type="entry name" value="Bleomycin-R"/>
</dbReference>
<dbReference type="AlphaFoldDB" id="A0A2P8GEN7"/>
<dbReference type="RefSeq" id="WP_106594081.1">
    <property type="nucleotide sequence ID" value="NZ_PYAS01000002.1"/>
</dbReference>
<evidence type="ECO:0000313" key="2">
    <source>
        <dbReference type="EMBL" id="PSL32426.1"/>
    </source>
</evidence>
<keyword evidence="1" id="KW-0046">Antibiotic resistance</keyword>
<gene>
    <name evidence="2" type="ORF">CLV60_102141</name>
</gene>
<dbReference type="Proteomes" id="UP000241964">
    <property type="component" value="Unassembled WGS sequence"/>
</dbReference>
<dbReference type="OrthoDB" id="9803104at2"/>
<dbReference type="EMBL" id="PYAS01000002">
    <property type="protein sequence ID" value="PSL32426.1"/>
    <property type="molecule type" value="Genomic_DNA"/>
</dbReference>
<dbReference type="Pfam" id="PF19581">
    <property type="entry name" value="Glyoxalase_7"/>
    <property type="match status" value="1"/>
</dbReference>
<organism evidence="2 3">
    <name type="scientific">Dyadobacter jiangsuensis</name>
    <dbReference type="NCBI Taxonomy" id="1591085"/>
    <lineage>
        <taxon>Bacteria</taxon>
        <taxon>Pseudomonadati</taxon>
        <taxon>Bacteroidota</taxon>
        <taxon>Cytophagia</taxon>
        <taxon>Cytophagales</taxon>
        <taxon>Spirosomataceae</taxon>
        <taxon>Dyadobacter</taxon>
    </lineage>
</organism>
<dbReference type="CDD" id="cd08349">
    <property type="entry name" value="BLMA_like"/>
    <property type="match status" value="1"/>
</dbReference>
<dbReference type="InterPro" id="IPR029068">
    <property type="entry name" value="Glyas_Bleomycin-R_OHBP_Dase"/>
</dbReference>
<protein>
    <recommendedName>
        <fullName evidence="4">Glyoxalase superfamily protein PhnB</fullName>
    </recommendedName>
</protein>
<sequence>MEASKVIPILRIFDETKAREFYIGWLGFQIDWEHRFSNDAPLYMQVSRGGVVLHLSEHHGDSTPGAKVFIECTGVRDFHKELNDKQYKYNHPGLEHEPWDAISVTVIDPFMNRLAFNERL</sequence>
<accession>A0A2P8GEN7</accession>
<evidence type="ECO:0008006" key="4">
    <source>
        <dbReference type="Google" id="ProtNLM"/>
    </source>
</evidence>